<dbReference type="GO" id="GO:0000444">
    <property type="term" value="C:MIS12/MIND type complex"/>
    <property type="evidence" value="ECO:0007669"/>
    <property type="project" value="TreeGrafter"/>
</dbReference>
<evidence type="ECO:0000313" key="1">
    <source>
        <dbReference type="EMBL" id="KAF9584781.1"/>
    </source>
</evidence>
<dbReference type="Proteomes" id="UP000780801">
    <property type="component" value="Unassembled WGS sequence"/>
</dbReference>
<gene>
    <name evidence="1" type="ORF">BGW38_005188</name>
</gene>
<dbReference type="EMBL" id="JAABOA010000329">
    <property type="protein sequence ID" value="KAF9584781.1"/>
    <property type="molecule type" value="Genomic_DNA"/>
</dbReference>
<organism evidence="1 2">
    <name type="scientific">Lunasporangiospora selenospora</name>
    <dbReference type="NCBI Taxonomy" id="979761"/>
    <lineage>
        <taxon>Eukaryota</taxon>
        <taxon>Fungi</taxon>
        <taxon>Fungi incertae sedis</taxon>
        <taxon>Mucoromycota</taxon>
        <taxon>Mortierellomycotina</taxon>
        <taxon>Mortierellomycetes</taxon>
        <taxon>Mortierellales</taxon>
        <taxon>Mortierellaceae</taxon>
        <taxon>Lunasporangiospora</taxon>
    </lineage>
</organism>
<dbReference type="AlphaFoldDB" id="A0A9P6G1R9"/>
<accession>A0A9P6G1R9</accession>
<dbReference type="PANTHER" id="PTHR31749">
    <property type="entry name" value="KINETOCHORE-ASSOCIATED PROTEIN NSL1 HOMOLOG"/>
    <property type="match status" value="1"/>
</dbReference>
<name>A0A9P6G1R9_9FUNG</name>
<dbReference type="OrthoDB" id="2135762at2759"/>
<proteinExistence type="predicted"/>
<keyword evidence="2" id="KW-1185">Reference proteome</keyword>
<comment type="caution">
    <text evidence="1">The sequence shown here is derived from an EMBL/GenBank/DDBJ whole genome shotgun (WGS) entry which is preliminary data.</text>
</comment>
<dbReference type="GO" id="GO:0000070">
    <property type="term" value="P:mitotic sister chromatid segregation"/>
    <property type="evidence" value="ECO:0007669"/>
    <property type="project" value="InterPro"/>
</dbReference>
<reference evidence="1" key="1">
    <citation type="journal article" date="2020" name="Fungal Divers.">
        <title>Resolving the Mortierellaceae phylogeny through synthesis of multi-gene phylogenetics and phylogenomics.</title>
        <authorList>
            <person name="Vandepol N."/>
            <person name="Liber J."/>
            <person name="Desiro A."/>
            <person name="Na H."/>
            <person name="Kennedy M."/>
            <person name="Barry K."/>
            <person name="Grigoriev I.V."/>
            <person name="Miller A.N."/>
            <person name="O'Donnell K."/>
            <person name="Stajich J.E."/>
            <person name="Bonito G."/>
        </authorList>
    </citation>
    <scope>NUCLEOTIDE SEQUENCE</scope>
    <source>
        <strain evidence="1">KOD1015</strain>
    </source>
</reference>
<dbReference type="PANTHER" id="PTHR31749:SF3">
    <property type="entry name" value="KINETOCHORE-ASSOCIATED PROTEIN NSL1 HOMOLOG"/>
    <property type="match status" value="1"/>
</dbReference>
<dbReference type="InterPro" id="IPR013950">
    <property type="entry name" value="Mis14/Nsl1"/>
</dbReference>
<evidence type="ECO:0000313" key="2">
    <source>
        <dbReference type="Proteomes" id="UP000780801"/>
    </source>
</evidence>
<sequence length="198" mass="22505">MNPSKINVSSKQDVNYIVERYGKVLNAKLDEEALKNGDSETMLAVHQLLERWFSETFHTVAQNLTINGISYEEAMKGEEFEPYDESLARTLQSRQLKVEELTLRVTERRKRVPEQVKMLLDDVIRRESAFADRLEFTGDGDPNPRLDSLRAQEKEINKDLAAEEFSSSMSSLSELRKTVASNIARLEGAQAVVDEAIP</sequence>
<dbReference type="Pfam" id="PF08641">
    <property type="entry name" value="Mis14"/>
    <property type="match status" value="1"/>
</dbReference>
<protein>
    <submittedName>
        <fullName evidence="1">Uncharacterized protein</fullName>
    </submittedName>
</protein>